<evidence type="ECO:0000313" key="1">
    <source>
        <dbReference type="EMBL" id="OQE06372.1"/>
    </source>
</evidence>
<gene>
    <name evidence="1" type="ORF">PENVUL_c018G00714</name>
</gene>
<comment type="caution">
    <text evidence="1">The sequence shown here is derived from an EMBL/GenBank/DDBJ whole genome shotgun (WGS) entry which is preliminary data.</text>
</comment>
<evidence type="ECO:0000313" key="2">
    <source>
        <dbReference type="Proteomes" id="UP000191518"/>
    </source>
</evidence>
<protein>
    <submittedName>
        <fullName evidence="1">Uncharacterized protein</fullName>
    </submittedName>
</protein>
<dbReference type="Proteomes" id="UP000191518">
    <property type="component" value="Unassembled WGS sequence"/>
</dbReference>
<dbReference type="AlphaFoldDB" id="A0A1V6RX70"/>
<reference evidence="2" key="1">
    <citation type="journal article" date="2017" name="Nat. Microbiol.">
        <title>Global analysis of biosynthetic gene clusters reveals vast potential of secondary metabolite production in Penicillium species.</title>
        <authorList>
            <person name="Nielsen J.C."/>
            <person name="Grijseels S."/>
            <person name="Prigent S."/>
            <person name="Ji B."/>
            <person name="Dainat J."/>
            <person name="Nielsen K.F."/>
            <person name="Frisvad J.C."/>
            <person name="Workman M."/>
            <person name="Nielsen J."/>
        </authorList>
    </citation>
    <scope>NUCLEOTIDE SEQUENCE [LARGE SCALE GENOMIC DNA]</scope>
    <source>
        <strain evidence="2">IBT 29486</strain>
    </source>
</reference>
<dbReference type="EMBL" id="MDYP01000018">
    <property type="protein sequence ID" value="OQE06372.1"/>
    <property type="molecule type" value="Genomic_DNA"/>
</dbReference>
<accession>A0A1V6RX70</accession>
<name>A0A1V6RX70_9EURO</name>
<dbReference type="STRING" id="29845.A0A1V6RX70"/>
<keyword evidence="2" id="KW-1185">Reference proteome</keyword>
<sequence>MPASVFPLVITLVRRESAVLYYANLAIHAVVGNMDDASVIKDQVVLNDIVFHIATADHLRSVETIIDSIRQRAVQGLKTIYIHNSGATLLSDTAQGDYKSDTVFDDEQPGQINILPDSVIA</sequence>
<proteinExistence type="predicted"/>
<organism evidence="1 2">
    <name type="scientific">Penicillium vulpinum</name>
    <dbReference type="NCBI Taxonomy" id="29845"/>
    <lineage>
        <taxon>Eukaryota</taxon>
        <taxon>Fungi</taxon>
        <taxon>Dikarya</taxon>
        <taxon>Ascomycota</taxon>
        <taxon>Pezizomycotina</taxon>
        <taxon>Eurotiomycetes</taxon>
        <taxon>Eurotiomycetidae</taxon>
        <taxon>Eurotiales</taxon>
        <taxon>Aspergillaceae</taxon>
        <taxon>Penicillium</taxon>
    </lineage>
</organism>